<dbReference type="PROSITE" id="PS50926">
    <property type="entry name" value="TRAM"/>
    <property type="match status" value="1"/>
</dbReference>
<dbReference type="PROSITE" id="PS01278">
    <property type="entry name" value="MTTASE_RADICAL"/>
    <property type="match status" value="1"/>
</dbReference>
<gene>
    <name evidence="10 14" type="primary">rimO</name>
    <name evidence="14" type="ORF">FYJ64_07090</name>
</gene>
<evidence type="ECO:0000256" key="2">
    <source>
        <dbReference type="ARBA" id="ARBA00022485"/>
    </source>
</evidence>
<comment type="function">
    <text evidence="10">Catalyzes the methylthiolation of an aspartic acid residue of ribosomal protein uS12.</text>
</comment>
<comment type="function">
    <text evidence="1">Catalyzes the methylthiolation of N6-(dimethylallyl)adenosine (i(6)A), leading to the formation of 2-methylthio-N6-(dimethylallyl)adenosine (ms(2)i(6)A) at position 37 in tRNAs that read codons beginning with uridine.</text>
</comment>
<evidence type="ECO:0000259" key="12">
    <source>
        <dbReference type="PROSITE" id="PS51449"/>
    </source>
</evidence>
<feature type="binding site" evidence="10">
    <location>
        <position position="10"/>
    </location>
    <ligand>
        <name>[4Fe-4S] cluster</name>
        <dbReference type="ChEBI" id="CHEBI:49883"/>
        <label>1</label>
    </ligand>
</feature>
<dbReference type="Pfam" id="PF00919">
    <property type="entry name" value="UPF0004"/>
    <property type="match status" value="1"/>
</dbReference>
<dbReference type="GO" id="GO:0051539">
    <property type="term" value="F:4 iron, 4 sulfur cluster binding"/>
    <property type="evidence" value="ECO:0007669"/>
    <property type="project" value="UniProtKB-UniRule"/>
</dbReference>
<dbReference type="GO" id="GO:0035597">
    <property type="term" value="F:tRNA-2-methylthio-N(6)-dimethylallyladenosine(37) synthase activity"/>
    <property type="evidence" value="ECO:0007669"/>
    <property type="project" value="UniProtKB-EC"/>
</dbReference>
<accession>A0A6L5Y5H9</accession>
<dbReference type="InterPro" id="IPR038135">
    <property type="entry name" value="Methylthiotransferase_N_sf"/>
</dbReference>
<dbReference type="InterPro" id="IPR020612">
    <property type="entry name" value="Methylthiotransferase_CS"/>
</dbReference>
<feature type="binding site" evidence="10">
    <location>
        <position position="46"/>
    </location>
    <ligand>
        <name>[4Fe-4S] cluster</name>
        <dbReference type="ChEBI" id="CHEBI:49883"/>
        <label>1</label>
    </ligand>
</feature>
<dbReference type="SFLD" id="SFLDG01082">
    <property type="entry name" value="B12-binding_domain_containing"/>
    <property type="match status" value="1"/>
</dbReference>
<dbReference type="PANTHER" id="PTHR43837">
    <property type="entry name" value="RIBOSOMAL PROTEIN S12 METHYLTHIOTRANSFERASE RIMO"/>
    <property type="match status" value="1"/>
</dbReference>
<dbReference type="GeneID" id="303115087"/>
<dbReference type="RefSeq" id="WP_154574498.1">
    <property type="nucleotide sequence ID" value="NZ_VUMZ01000006.1"/>
</dbReference>
<dbReference type="NCBIfam" id="TIGR01125">
    <property type="entry name" value="30S ribosomal protein S12 methylthiotransferase RimO"/>
    <property type="match status" value="1"/>
</dbReference>
<feature type="binding site" evidence="10">
    <location>
        <position position="78"/>
    </location>
    <ligand>
        <name>[4Fe-4S] cluster</name>
        <dbReference type="ChEBI" id="CHEBI:49883"/>
        <label>1</label>
    </ligand>
</feature>
<keyword evidence="6 10" id="KW-0479">Metal-binding</keyword>
<dbReference type="InterPro" id="IPR005840">
    <property type="entry name" value="Ribosomal_uS12_MeSTrfase_RimO"/>
</dbReference>
<evidence type="ECO:0000259" key="11">
    <source>
        <dbReference type="PROSITE" id="PS50926"/>
    </source>
</evidence>
<evidence type="ECO:0000256" key="10">
    <source>
        <dbReference type="HAMAP-Rule" id="MF_01865"/>
    </source>
</evidence>
<dbReference type="InterPro" id="IPR006638">
    <property type="entry name" value="Elp3/MiaA/NifB-like_rSAM"/>
</dbReference>
<dbReference type="InterPro" id="IPR023404">
    <property type="entry name" value="rSAM_horseshoe"/>
</dbReference>
<comment type="similarity">
    <text evidence="10">Belongs to the methylthiotransferase family. RimO subfamily.</text>
</comment>
<evidence type="ECO:0000256" key="8">
    <source>
        <dbReference type="ARBA" id="ARBA00023014"/>
    </source>
</evidence>
<protein>
    <recommendedName>
        <fullName evidence="10">Ribosomal protein uS12 methylthiotransferase RimO</fullName>
        <shortName evidence="10">uS12 MTTase</shortName>
        <shortName evidence="10">uS12 methylthiotransferase</shortName>
        <ecNumber evidence="10">2.8.4.4</ecNumber>
    </recommendedName>
    <alternativeName>
        <fullName evidence="10">Ribosomal protein uS12 (aspartate-C(3))-methylthiotransferase</fullName>
    </alternativeName>
    <alternativeName>
        <fullName evidence="10">Ribosome maturation factor RimO</fullName>
    </alternativeName>
</protein>
<dbReference type="InterPro" id="IPR013848">
    <property type="entry name" value="Methylthiotransferase_N"/>
</dbReference>
<evidence type="ECO:0000313" key="15">
    <source>
        <dbReference type="Proteomes" id="UP000474676"/>
    </source>
</evidence>
<comment type="cofactor">
    <cofactor evidence="10">
        <name>[4Fe-4S] cluster</name>
        <dbReference type="ChEBI" id="CHEBI:49883"/>
    </cofactor>
    <text evidence="10">Binds 2 [4Fe-4S] clusters. One cluster is coordinated with 3 cysteines and an exchangeable S-adenosyl-L-methionine.</text>
</comment>
<dbReference type="GO" id="GO:0005829">
    <property type="term" value="C:cytosol"/>
    <property type="evidence" value="ECO:0007669"/>
    <property type="project" value="TreeGrafter"/>
</dbReference>
<evidence type="ECO:0000256" key="6">
    <source>
        <dbReference type="ARBA" id="ARBA00022723"/>
    </source>
</evidence>
<comment type="catalytic activity">
    <reaction evidence="9">
        <text>N(6)-dimethylallyladenosine(37) in tRNA + (sulfur carrier)-SH + AH2 + 2 S-adenosyl-L-methionine = 2-methylsulfanyl-N(6)-dimethylallyladenosine(37) in tRNA + (sulfur carrier)-H + 5'-deoxyadenosine + L-methionine + A + S-adenosyl-L-homocysteine + 2 H(+)</text>
        <dbReference type="Rhea" id="RHEA:37067"/>
        <dbReference type="Rhea" id="RHEA-COMP:10375"/>
        <dbReference type="Rhea" id="RHEA-COMP:10376"/>
        <dbReference type="Rhea" id="RHEA-COMP:14737"/>
        <dbReference type="Rhea" id="RHEA-COMP:14739"/>
        <dbReference type="ChEBI" id="CHEBI:13193"/>
        <dbReference type="ChEBI" id="CHEBI:15378"/>
        <dbReference type="ChEBI" id="CHEBI:17319"/>
        <dbReference type="ChEBI" id="CHEBI:17499"/>
        <dbReference type="ChEBI" id="CHEBI:29917"/>
        <dbReference type="ChEBI" id="CHEBI:57844"/>
        <dbReference type="ChEBI" id="CHEBI:57856"/>
        <dbReference type="ChEBI" id="CHEBI:59789"/>
        <dbReference type="ChEBI" id="CHEBI:64428"/>
        <dbReference type="ChEBI" id="CHEBI:74415"/>
        <dbReference type="ChEBI" id="CHEBI:74417"/>
        <dbReference type="EC" id="2.8.4.3"/>
    </reaction>
</comment>
<dbReference type="GO" id="GO:0103039">
    <property type="term" value="F:protein methylthiotransferase activity"/>
    <property type="evidence" value="ECO:0007669"/>
    <property type="project" value="UniProtKB-EC"/>
</dbReference>
<dbReference type="Pfam" id="PF18693">
    <property type="entry name" value="TRAM_2"/>
    <property type="match status" value="1"/>
</dbReference>
<keyword evidence="14" id="KW-0689">Ribosomal protein</keyword>
<feature type="domain" description="TRAM" evidence="11">
    <location>
        <begin position="375"/>
        <end position="441"/>
    </location>
</feature>
<keyword evidence="14" id="KW-0687">Ribonucleoprotein</keyword>
<comment type="catalytic activity">
    <reaction evidence="10">
        <text>L-aspartate(89)-[ribosomal protein uS12]-hydrogen + (sulfur carrier)-SH + AH2 + 2 S-adenosyl-L-methionine = 3-methylsulfanyl-L-aspartate(89)-[ribosomal protein uS12]-hydrogen + (sulfur carrier)-H + 5'-deoxyadenosine + L-methionine + A + S-adenosyl-L-homocysteine + 2 H(+)</text>
        <dbReference type="Rhea" id="RHEA:37087"/>
        <dbReference type="Rhea" id="RHEA-COMP:10460"/>
        <dbReference type="Rhea" id="RHEA-COMP:10461"/>
        <dbReference type="Rhea" id="RHEA-COMP:14737"/>
        <dbReference type="Rhea" id="RHEA-COMP:14739"/>
        <dbReference type="ChEBI" id="CHEBI:13193"/>
        <dbReference type="ChEBI" id="CHEBI:15378"/>
        <dbReference type="ChEBI" id="CHEBI:17319"/>
        <dbReference type="ChEBI" id="CHEBI:17499"/>
        <dbReference type="ChEBI" id="CHEBI:29917"/>
        <dbReference type="ChEBI" id="CHEBI:29961"/>
        <dbReference type="ChEBI" id="CHEBI:57844"/>
        <dbReference type="ChEBI" id="CHEBI:57856"/>
        <dbReference type="ChEBI" id="CHEBI:59789"/>
        <dbReference type="ChEBI" id="CHEBI:64428"/>
        <dbReference type="ChEBI" id="CHEBI:73599"/>
        <dbReference type="EC" id="2.8.4.4"/>
    </reaction>
</comment>
<dbReference type="CDD" id="cd01335">
    <property type="entry name" value="Radical_SAM"/>
    <property type="match status" value="1"/>
</dbReference>
<proteinExistence type="inferred from homology"/>
<dbReference type="SMART" id="SM00729">
    <property type="entry name" value="Elp3"/>
    <property type="match status" value="1"/>
</dbReference>
<evidence type="ECO:0000259" key="13">
    <source>
        <dbReference type="PROSITE" id="PS51918"/>
    </source>
</evidence>
<dbReference type="PROSITE" id="PS51918">
    <property type="entry name" value="RADICAL_SAM"/>
    <property type="match status" value="1"/>
</dbReference>
<keyword evidence="5 10" id="KW-0949">S-adenosyl-L-methionine</keyword>
<keyword evidence="7 10" id="KW-0408">Iron</keyword>
<dbReference type="Gene3D" id="3.80.30.20">
    <property type="entry name" value="tm_1862 like domain"/>
    <property type="match status" value="1"/>
</dbReference>
<feature type="binding site" evidence="10">
    <location>
        <position position="160"/>
    </location>
    <ligand>
        <name>[4Fe-4S] cluster</name>
        <dbReference type="ChEBI" id="CHEBI:49883"/>
        <label>2</label>
        <note>4Fe-4S-S-AdoMet</note>
    </ligand>
</feature>
<evidence type="ECO:0000256" key="1">
    <source>
        <dbReference type="ARBA" id="ARBA00003234"/>
    </source>
</evidence>
<dbReference type="HAMAP" id="MF_01865">
    <property type="entry name" value="MTTase_RimO"/>
    <property type="match status" value="1"/>
</dbReference>
<evidence type="ECO:0000256" key="7">
    <source>
        <dbReference type="ARBA" id="ARBA00023004"/>
    </source>
</evidence>
<feature type="domain" description="MTTase N-terminal" evidence="12">
    <location>
        <begin position="1"/>
        <end position="115"/>
    </location>
</feature>
<name>A0A6L5Y5H9_9FIRM</name>
<dbReference type="SFLD" id="SFLDS00029">
    <property type="entry name" value="Radical_SAM"/>
    <property type="match status" value="1"/>
</dbReference>
<comment type="caution">
    <text evidence="14">The sequence shown here is derived from an EMBL/GenBank/DDBJ whole genome shotgun (WGS) entry which is preliminary data.</text>
</comment>
<dbReference type="InterPro" id="IPR012340">
    <property type="entry name" value="NA-bd_OB-fold"/>
</dbReference>
<dbReference type="FunFam" id="3.80.30.20:FF:000001">
    <property type="entry name" value="tRNA-2-methylthio-N(6)-dimethylallyladenosine synthase 2"/>
    <property type="match status" value="1"/>
</dbReference>
<keyword evidence="15" id="KW-1185">Reference proteome</keyword>
<evidence type="ECO:0000256" key="4">
    <source>
        <dbReference type="ARBA" id="ARBA00022679"/>
    </source>
</evidence>
<dbReference type="InterPro" id="IPR002792">
    <property type="entry name" value="TRAM_dom"/>
</dbReference>
<dbReference type="GO" id="GO:0005840">
    <property type="term" value="C:ribosome"/>
    <property type="evidence" value="ECO:0007669"/>
    <property type="project" value="UniProtKB-KW"/>
</dbReference>
<dbReference type="GO" id="GO:0046872">
    <property type="term" value="F:metal ion binding"/>
    <property type="evidence" value="ECO:0007669"/>
    <property type="project" value="UniProtKB-KW"/>
</dbReference>
<dbReference type="Gene3D" id="2.40.50.140">
    <property type="entry name" value="Nucleic acid-binding proteins"/>
    <property type="match status" value="1"/>
</dbReference>
<evidence type="ECO:0000313" key="14">
    <source>
        <dbReference type="EMBL" id="MST52074.1"/>
    </source>
</evidence>
<dbReference type="InterPro" id="IPR005839">
    <property type="entry name" value="Methylthiotransferase"/>
</dbReference>
<keyword evidence="2 10" id="KW-0004">4Fe-4S</keyword>
<dbReference type="AlphaFoldDB" id="A0A6L5Y5H9"/>
<feature type="binding site" evidence="10">
    <location>
        <position position="156"/>
    </location>
    <ligand>
        <name>[4Fe-4S] cluster</name>
        <dbReference type="ChEBI" id="CHEBI:49883"/>
        <label>2</label>
        <note>4Fe-4S-S-AdoMet</note>
    </ligand>
</feature>
<dbReference type="InterPro" id="IPR007197">
    <property type="entry name" value="rSAM"/>
</dbReference>
<dbReference type="Proteomes" id="UP000474676">
    <property type="component" value="Unassembled WGS sequence"/>
</dbReference>
<dbReference type="Pfam" id="PF04055">
    <property type="entry name" value="Radical_SAM"/>
    <property type="match status" value="1"/>
</dbReference>
<keyword evidence="3 10" id="KW-0963">Cytoplasm</keyword>
<dbReference type="GO" id="GO:0035599">
    <property type="term" value="F:aspartic acid methylthiotransferase activity"/>
    <property type="evidence" value="ECO:0007669"/>
    <property type="project" value="TreeGrafter"/>
</dbReference>
<comment type="subcellular location">
    <subcellularLocation>
        <location evidence="10">Cytoplasm</location>
    </subcellularLocation>
</comment>
<dbReference type="PANTHER" id="PTHR43837:SF1">
    <property type="entry name" value="RIBOSOMAL PROTEIN US12 METHYLTHIOTRANSFERASE RIMO"/>
    <property type="match status" value="1"/>
</dbReference>
<dbReference type="Gene3D" id="3.40.50.12160">
    <property type="entry name" value="Methylthiotransferase, N-terminal domain"/>
    <property type="match status" value="1"/>
</dbReference>
<keyword evidence="8 10" id="KW-0411">Iron-sulfur</keyword>
<evidence type="ECO:0000256" key="3">
    <source>
        <dbReference type="ARBA" id="ARBA00022490"/>
    </source>
</evidence>
<sequence>MKVYFDTLGCPKNFNDSEMAMGILEEKGYEIAETPEDADVFIVNTCGFIDDAKKESISEIFRMAEQKGKDRKLIVSGCLVQRYSQELFDELPEVDGFLGVNDYDRLPQLLDQMTKPGSERFVVSNPCDLTAIEQEQEHRHLPENLYTAYLKIAEGCDNACAYCVIPRIRGPYRSRRPEAVMEEAHRLAEAGCRELILIAQDLTYYGTDLRGKPALAELLRSLCRIDGIQWIRLMYCYEDRITDELIQTIAEEEKICNYIDIPIQHASDRILDRMNRHSTEASLRGTIDRLRNAIPDIHIRTTLIVGFPGETDEDFDILYRFAEDERFARLGVFPYSREDGTVAAEMPDQIPEEIKQQRLDSIMMRQMEISLENNRSKLGQVLEVIVDETDEDGSCIGRTRYDAPDIDNSVIFTPLREHCPGDIVNVEILEAFDYDLEGREV</sequence>
<dbReference type="SFLD" id="SFLDG01061">
    <property type="entry name" value="methylthiotransferase"/>
    <property type="match status" value="1"/>
</dbReference>
<feature type="domain" description="Radical SAM core" evidence="13">
    <location>
        <begin position="142"/>
        <end position="372"/>
    </location>
</feature>
<reference evidence="14 15" key="1">
    <citation type="submission" date="2019-08" db="EMBL/GenBank/DDBJ databases">
        <title>In-depth cultivation of the pig gut microbiome towards novel bacterial diversity and tailored functional studies.</title>
        <authorList>
            <person name="Wylensek D."/>
            <person name="Hitch T.C.A."/>
            <person name="Clavel T."/>
        </authorList>
    </citation>
    <scope>NUCLEOTIDE SEQUENCE [LARGE SCALE GENOMIC DNA]</scope>
    <source>
        <strain evidence="14 15">WCA-MUC-591-APC-3H</strain>
    </source>
</reference>
<dbReference type="NCBIfam" id="TIGR00089">
    <property type="entry name" value="MiaB/RimO family radical SAM methylthiotransferase"/>
    <property type="match status" value="1"/>
</dbReference>
<dbReference type="SFLD" id="SFLDF00274">
    <property type="entry name" value="ribosomal_protein_S12_methylth"/>
    <property type="match status" value="1"/>
</dbReference>
<evidence type="ECO:0000256" key="5">
    <source>
        <dbReference type="ARBA" id="ARBA00022691"/>
    </source>
</evidence>
<dbReference type="PROSITE" id="PS51449">
    <property type="entry name" value="MTTASE_N"/>
    <property type="match status" value="1"/>
</dbReference>
<dbReference type="EMBL" id="VUMZ01000006">
    <property type="protein sequence ID" value="MST52074.1"/>
    <property type="molecule type" value="Genomic_DNA"/>
</dbReference>
<keyword evidence="4 10" id="KW-0808">Transferase</keyword>
<dbReference type="EC" id="2.8.4.4" evidence="10"/>
<organism evidence="14 15">
    <name type="scientific">Hornefia butyriciproducens</name>
    <dbReference type="NCBI Taxonomy" id="2652293"/>
    <lineage>
        <taxon>Bacteria</taxon>
        <taxon>Bacillati</taxon>
        <taxon>Bacillota</taxon>
        <taxon>Clostridia</taxon>
        <taxon>Peptostreptococcales</taxon>
        <taxon>Anaerovoracaceae</taxon>
        <taxon>Hornefia</taxon>
    </lineage>
</organism>
<dbReference type="FunFam" id="3.40.50.12160:FF:000003">
    <property type="entry name" value="CDK5 regulatory subunit-associated protein 1"/>
    <property type="match status" value="1"/>
</dbReference>
<feature type="binding site" evidence="10">
    <location>
        <position position="163"/>
    </location>
    <ligand>
        <name>[4Fe-4S] cluster</name>
        <dbReference type="ChEBI" id="CHEBI:49883"/>
        <label>2</label>
        <note>4Fe-4S-S-AdoMet</note>
    </ligand>
</feature>
<dbReference type="SUPFAM" id="SSF102114">
    <property type="entry name" value="Radical SAM enzymes"/>
    <property type="match status" value="1"/>
</dbReference>
<evidence type="ECO:0000256" key="9">
    <source>
        <dbReference type="ARBA" id="ARBA00051425"/>
    </source>
</evidence>
<dbReference type="InterPro" id="IPR058240">
    <property type="entry name" value="rSAM_sf"/>
</dbReference>